<accession>A0ABS6HR71</accession>
<evidence type="ECO:0000313" key="2">
    <source>
        <dbReference type="Proteomes" id="UP000696413"/>
    </source>
</evidence>
<gene>
    <name evidence="1" type="ORF">KL859_18095</name>
</gene>
<dbReference type="EMBL" id="JAHBOM010000013">
    <property type="protein sequence ID" value="MBU8824771.1"/>
    <property type="molecule type" value="Genomic_DNA"/>
</dbReference>
<proteinExistence type="predicted"/>
<name>A0ABS6HR71_MYCGD</name>
<keyword evidence="2" id="KW-1185">Reference proteome</keyword>
<reference evidence="1 2" key="1">
    <citation type="submission" date="2021-05" db="EMBL/GenBank/DDBJ databases">
        <title>Draft Genome Sequences of Clinical Respiratory Isolates of Mycobacterium goodii Recovered in Ireland.</title>
        <authorList>
            <person name="Flanagan P.R."/>
            <person name="Mok S."/>
            <person name="Roycroft E."/>
            <person name="Rogers T.R."/>
            <person name="Fitzgibbon M."/>
        </authorList>
    </citation>
    <scope>NUCLEOTIDE SEQUENCE [LARGE SCALE GENOMIC DNA]</scope>
    <source>
        <strain evidence="1 2">14IE55</strain>
    </source>
</reference>
<comment type="caution">
    <text evidence="1">The sequence shown here is derived from an EMBL/GenBank/DDBJ whole genome shotgun (WGS) entry which is preliminary data.</text>
</comment>
<organism evidence="1 2">
    <name type="scientific">Mycolicibacterium goodii</name>
    <name type="common">Mycobacterium goodii</name>
    <dbReference type="NCBI Taxonomy" id="134601"/>
    <lineage>
        <taxon>Bacteria</taxon>
        <taxon>Bacillati</taxon>
        <taxon>Actinomycetota</taxon>
        <taxon>Actinomycetes</taxon>
        <taxon>Mycobacteriales</taxon>
        <taxon>Mycobacteriaceae</taxon>
        <taxon>Mycolicibacterium</taxon>
    </lineage>
</organism>
<dbReference type="Proteomes" id="UP000696413">
    <property type="component" value="Unassembled WGS sequence"/>
</dbReference>
<protein>
    <submittedName>
        <fullName evidence="1">Uncharacterized protein</fullName>
    </submittedName>
</protein>
<sequence>MAGSRLGQTLFFVARRLQAESVGLAVASPTPIDGTVGLPTLAVGGLDDGDARRLLESAFPGRRLDTAILDRIVAEARGNPLALLGTPKDITSFHTEPVSAGIEEQYRALIADLPDDTRMVLVVAAAEPVGDPAASCRRGAPRGYRRRGRPRSMASWQFIRNGTPEGDAASPAAMIVGSSTLVRVSSVSSRPSRSVRRPLSARPA</sequence>
<evidence type="ECO:0000313" key="1">
    <source>
        <dbReference type="EMBL" id="MBU8824771.1"/>
    </source>
</evidence>